<dbReference type="STRING" id="1884261.A0A5C3QS61"/>
<feature type="transmembrane region" description="Helical" evidence="6">
    <location>
        <begin position="478"/>
        <end position="504"/>
    </location>
</feature>
<reference evidence="8 9" key="1">
    <citation type="journal article" date="2019" name="Nat. Ecol. Evol.">
        <title>Megaphylogeny resolves global patterns of mushroom evolution.</title>
        <authorList>
            <person name="Varga T."/>
            <person name="Krizsan K."/>
            <person name="Foldi C."/>
            <person name="Dima B."/>
            <person name="Sanchez-Garcia M."/>
            <person name="Sanchez-Ramirez S."/>
            <person name="Szollosi G.J."/>
            <person name="Szarkandi J.G."/>
            <person name="Papp V."/>
            <person name="Albert L."/>
            <person name="Andreopoulos W."/>
            <person name="Angelini C."/>
            <person name="Antonin V."/>
            <person name="Barry K.W."/>
            <person name="Bougher N.L."/>
            <person name="Buchanan P."/>
            <person name="Buyck B."/>
            <person name="Bense V."/>
            <person name="Catcheside P."/>
            <person name="Chovatia M."/>
            <person name="Cooper J."/>
            <person name="Damon W."/>
            <person name="Desjardin D."/>
            <person name="Finy P."/>
            <person name="Geml J."/>
            <person name="Haridas S."/>
            <person name="Hughes K."/>
            <person name="Justo A."/>
            <person name="Karasinski D."/>
            <person name="Kautmanova I."/>
            <person name="Kiss B."/>
            <person name="Kocsube S."/>
            <person name="Kotiranta H."/>
            <person name="LaButti K.M."/>
            <person name="Lechner B.E."/>
            <person name="Liimatainen K."/>
            <person name="Lipzen A."/>
            <person name="Lukacs Z."/>
            <person name="Mihaltcheva S."/>
            <person name="Morgado L.N."/>
            <person name="Niskanen T."/>
            <person name="Noordeloos M.E."/>
            <person name="Ohm R.A."/>
            <person name="Ortiz-Santana B."/>
            <person name="Ovrebo C."/>
            <person name="Racz N."/>
            <person name="Riley R."/>
            <person name="Savchenko A."/>
            <person name="Shiryaev A."/>
            <person name="Soop K."/>
            <person name="Spirin V."/>
            <person name="Szebenyi C."/>
            <person name="Tomsovsky M."/>
            <person name="Tulloss R.E."/>
            <person name="Uehling J."/>
            <person name="Grigoriev I.V."/>
            <person name="Vagvolgyi C."/>
            <person name="Papp T."/>
            <person name="Martin F.M."/>
            <person name="Miettinen O."/>
            <person name="Hibbett D.S."/>
            <person name="Nagy L.G."/>
        </authorList>
    </citation>
    <scope>NUCLEOTIDE SEQUENCE [LARGE SCALE GENOMIC DNA]</scope>
    <source>
        <strain evidence="8 9">CBS 309.79</strain>
    </source>
</reference>
<comment type="subcellular location">
    <subcellularLocation>
        <location evidence="1">Membrane</location>
        <topology evidence="1">Multi-pass membrane protein</topology>
    </subcellularLocation>
</comment>
<dbReference type="InterPro" id="IPR020846">
    <property type="entry name" value="MFS_dom"/>
</dbReference>
<keyword evidence="9" id="KW-1185">Reference proteome</keyword>
<evidence type="ECO:0000256" key="2">
    <source>
        <dbReference type="ARBA" id="ARBA00022692"/>
    </source>
</evidence>
<feature type="transmembrane region" description="Helical" evidence="6">
    <location>
        <begin position="192"/>
        <end position="212"/>
    </location>
</feature>
<keyword evidence="2 6" id="KW-0812">Transmembrane</keyword>
<feature type="compositionally biased region" description="Polar residues" evidence="5">
    <location>
        <begin position="1"/>
        <end position="10"/>
    </location>
</feature>
<evidence type="ECO:0000259" key="7">
    <source>
        <dbReference type="PROSITE" id="PS50850"/>
    </source>
</evidence>
<dbReference type="Gene3D" id="1.20.1250.20">
    <property type="entry name" value="MFS general substrate transporter like domains"/>
    <property type="match status" value="1"/>
</dbReference>
<dbReference type="GO" id="GO:0022857">
    <property type="term" value="F:transmembrane transporter activity"/>
    <property type="evidence" value="ECO:0007669"/>
    <property type="project" value="InterPro"/>
</dbReference>
<dbReference type="GO" id="GO:0005886">
    <property type="term" value="C:plasma membrane"/>
    <property type="evidence" value="ECO:0007669"/>
    <property type="project" value="TreeGrafter"/>
</dbReference>
<feature type="transmembrane region" description="Helical" evidence="6">
    <location>
        <begin position="452"/>
        <end position="472"/>
    </location>
</feature>
<dbReference type="Pfam" id="PF07690">
    <property type="entry name" value="MFS_1"/>
    <property type="match status" value="1"/>
</dbReference>
<feature type="transmembrane region" description="Helical" evidence="6">
    <location>
        <begin position="90"/>
        <end position="108"/>
    </location>
</feature>
<organism evidence="8 9">
    <name type="scientific">Pterulicium gracile</name>
    <dbReference type="NCBI Taxonomy" id="1884261"/>
    <lineage>
        <taxon>Eukaryota</taxon>
        <taxon>Fungi</taxon>
        <taxon>Dikarya</taxon>
        <taxon>Basidiomycota</taxon>
        <taxon>Agaricomycotina</taxon>
        <taxon>Agaricomycetes</taxon>
        <taxon>Agaricomycetidae</taxon>
        <taxon>Agaricales</taxon>
        <taxon>Pleurotineae</taxon>
        <taxon>Pterulaceae</taxon>
        <taxon>Pterulicium</taxon>
    </lineage>
</organism>
<sequence length="606" mass="65658">MASTTPTAGTQGAMAPLARSTTSKTTTSIVSRLAAAEISAAPDTVESGRGAAPGGDALDGEKHEADAKPDIEHVFVKDDPRAWSRARKNVTLVLISFASMISGLGGSIQNPAIEDMQLRLNATSGQISLSIALFILIQGIAPLFWSAVTEIKGRKASGFFLPVYLVSITIFFVASIVTATARTIELVIGFRFAQAVGSSAILAIGAGTLADIFEPSERGTKMGIYYMSLTLATGLGPIFGGVLTQLFHWNGVFWFLAIFSGISVVAFAFGFKDTFRRERSTTYQNVLRHHEKQSEKRRAALLMSEASSQTVVEGGAQAEKWKKGRKPEGVTDVERAEDDDTRSDVLTLEEVKLKMKDVNPLKPMWKVMKRRNNVACLIGSGLLFSFVFVVVYTSARTLAMAYHYNALKIGFVLLAFGVGSMVGSLSGGWYSDYVLAKLKTKNGGESKPEMRLYSTIPGMILLPPAILGFGWASNETAHIAVICVMLFLCGLGAIWIYSSTLAYIVDSNVGRSSTAVASNSSFRGTAAFVAMEVAVPLQDSLGDGWMYTLWAGLVVIAQLMLLLVMWKGTEWREEAEREETDVLSASLRQVHEQEQRKTDAKEDRSA</sequence>
<dbReference type="Gene3D" id="1.20.1720.10">
    <property type="entry name" value="Multidrug resistance protein D"/>
    <property type="match status" value="1"/>
</dbReference>
<dbReference type="OrthoDB" id="2585655at2759"/>
<dbReference type="EMBL" id="ML178825">
    <property type="protein sequence ID" value="TFL01204.1"/>
    <property type="molecule type" value="Genomic_DNA"/>
</dbReference>
<feature type="transmembrane region" description="Helical" evidence="6">
    <location>
        <begin position="159"/>
        <end position="180"/>
    </location>
</feature>
<feature type="transmembrane region" description="Helical" evidence="6">
    <location>
        <begin position="252"/>
        <end position="271"/>
    </location>
</feature>
<keyword evidence="4 6" id="KW-0472">Membrane</keyword>
<feature type="region of interest" description="Disordered" evidence="5">
    <location>
        <begin position="41"/>
        <end position="64"/>
    </location>
</feature>
<proteinExistence type="predicted"/>
<evidence type="ECO:0000256" key="5">
    <source>
        <dbReference type="SAM" id="MobiDB-lite"/>
    </source>
</evidence>
<feature type="transmembrane region" description="Helical" evidence="6">
    <location>
        <begin position="374"/>
        <end position="395"/>
    </location>
</feature>
<name>A0A5C3QS61_9AGAR</name>
<feature type="domain" description="Major facilitator superfamily (MFS) profile" evidence="7">
    <location>
        <begin position="91"/>
        <end position="569"/>
    </location>
</feature>
<feature type="transmembrane region" description="Helical" evidence="6">
    <location>
        <begin position="407"/>
        <end position="431"/>
    </location>
</feature>
<feature type="transmembrane region" description="Helical" evidence="6">
    <location>
        <begin position="128"/>
        <end position="147"/>
    </location>
</feature>
<gene>
    <name evidence="8" type="ORF">BDV98DRAFT_548683</name>
</gene>
<dbReference type="InterPro" id="IPR036259">
    <property type="entry name" value="MFS_trans_sf"/>
</dbReference>
<evidence type="ECO:0000256" key="4">
    <source>
        <dbReference type="ARBA" id="ARBA00023136"/>
    </source>
</evidence>
<evidence type="ECO:0000256" key="6">
    <source>
        <dbReference type="SAM" id="Phobius"/>
    </source>
</evidence>
<dbReference type="PANTHER" id="PTHR23502:SF5">
    <property type="entry name" value="QUINIDINE RESISTANCE PROTEIN 3"/>
    <property type="match status" value="1"/>
</dbReference>
<dbReference type="SUPFAM" id="SSF103473">
    <property type="entry name" value="MFS general substrate transporter"/>
    <property type="match status" value="1"/>
</dbReference>
<dbReference type="PANTHER" id="PTHR23502">
    <property type="entry name" value="MAJOR FACILITATOR SUPERFAMILY"/>
    <property type="match status" value="1"/>
</dbReference>
<dbReference type="InterPro" id="IPR011701">
    <property type="entry name" value="MFS"/>
</dbReference>
<evidence type="ECO:0000313" key="8">
    <source>
        <dbReference type="EMBL" id="TFL01204.1"/>
    </source>
</evidence>
<feature type="region of interest" description="Disordered" evidence="5">
    <location>
        <begin position="582"/>
        <end position="606"/>
    </location>
</feature>
<feature type="compositionally biased region" description="Basic and acidic residues" evidence="5">
    <location>
        <begin position="589"/>
        <end position="606"/>
    </location>
</feature>
<feature type="region of interest" description="Disordered" evidence="5">
    <location>
        <begin position="1"/>
        <end position="26"/>
    </location>
</feature>
<feature type="region of interest" description="Disordered" evidence="5">
    <location>
        <begin position="312"/>
        <end position="336"/>
    </location>
</feature>
<evidence type="ECO:0000256" key="1">
    <source>
        <dbReference type="ARBA" id="ARBA00004141"/>
    </source>
</evidence>
<feature type="transmembrane region" description="Helical" evidence="6">
    <location>
        <begin position="547"/>
        <end position="566"/>
    </location>
</feature>
<keyword evidence="3 6" id="KW-1133">Transmembrane helix</keyword>
<evidence type="ECO:0000313" key="9">
    <source>
        <dbReference type="Proteomes" id="UP000305067"/>
    </source>
</evidence>
<dbReference type="PROSITE" id="PS50850">
    <property type="entry name" value="MFS"/>
    <property type="match status" value="1"/>
</dbReference>
<protein>
    <submittedName>
        <fullName evidence="8">Major facilitator superfamily domain-containing protein</fullName>
    </submittedName>
</protein>
<feature type="transmembrane region" description="Helical" evidence="6">
    <location>
        <begin position="516"/>
        <end position="535"/>
    </location>
</feature>
<evidence type="ECO:0000256" key="3">
    <source>
        <dbReference type="ARBA" id="ARBA00022989"/>
    </source>
</evidence>
<accession>A0A5C3QS61</accession>
<dbReference type="Proteomes" id="UP000305067">
    <property type="component" value="Unassembled WGS sequence"/>
</dbReference>
<dbReference type="AlphaFoldDB" id="A0A5C3QS61"/>
<feature type="transmembrane region" description="Helical" evidence="6">
    <location>
        <begin position="224"/>
        <end position="246"/>
    </location>
</feature>